<dbReference type="Proteomes" id="UP001283361">
    <property type="component" value="Unassembled WGS sequence"/>
</dbReference>
<accession>A0AAE1DYZ3</accession>
<feature type="region of interest" description="Disordered" evidence="1">
    <location>
        <begin position="1"/>
        <end position="48"/>
    </location>
</feature>
<comment type="caution">
    <text evidence="2">The sequence shown here is derived from an EMBL/GenBank/DDBJ whole genome shotgun (WGS) entry which is preliminary data.</text>
</comment>
<gene>
    <name evidence="2" type="ORF">RRG08_025748</name>
</gene>
<name>A0AAE1DYZ3_9GAST</name>
<organism evidence="2 3">
    <name type="scientific">Elysia crispata</name>
    <name type="common">lettuce slug</name>
    <dbReference type="NCBI Taxonomy" id="231223"/>
    <lineage>
        <taxon>Eukaryota</taxon>
        <taxon>Metazoa</taxon>
        <taxon>Spiralia</taxon>
        <taxon>Lophotrochozoa</taxon>
        <taxon>Mollusca</taxon>
        <taxon>Gastropoda</taxon>
        <taxon>Heterobranchia</taxon>
        <taxon>Euthyneura</taxon>
        <taxon>Panpulmonata</taxon>
        <taxon>Sacoglossa</taxon>
        <taxon>Placobranchoidea</taxon>
        <taxon>Plakobranchidae</taxon>
        <taxon>Elysia</taxon>
    </lineage>
</organism>
<evidence type="ECO:0000313" key="2">
    <source>
        <dbReference type="EMBL" id="KAK3787485.1"/>
    </source>
</evidence>
<keyword evidence="3" id="KW-1185">Reference proteome</keyword>
<sequence>MGCKESKTVSMTRGNSVRPETQGSANGHKLSEDPTSATTTVVDPDSRSPMDVRQMFKIKQSWKGIRRNMELTGVDMFLRWVPYTCPDG</sequence>
<evidence type="ECO:0000256" key="1">
    <source>
        <dbReference type="SAM" id="MobiDB-lite"/>
    </source>
</evidence>
<dbReference type="AlphaFoldDB" id="A0AAE1DYZ3"/>
<dbReference type="EMBL" id="JAWDGP010001864">
    <property type="protein sequence ID" value="KAK3787485.1"/>
    <property type="molecule type" value="Genomic_DNA"/>
</dbReference>
<evidence type="ECO:0000313" key="3">
    <source>
        <dbReference type="Proteomes" id="UP001283361"/>
    </source>
</evidence>
<protein>
    <submittedName>
        <fullName evidence="2">Uncharacterized protein</fullName>
    </submittedName>
</protein>
<proteinExistence type="predicted"/>
<feature type="compositionally biased region" description="Polar residues" evidence="1">
    <location>
        <begin position="8"/>
        <end position="25"/>
    </location>
</feature>
<reference evidence="2" key="1">
    <citation type="journal article" date="2023" name="G3 (Bethesda)">
        <title>A reference genome for the long-term kleptoplast-retaining sea slug Elysia crispata morphotype clarki.</title>
        <authorList>
            <person name="Eastman K.E."/>
            <person name="Pendleton A.L."/>
            <person name="Shaikh M.A."/>
            <person name="Suttiyut T."/>
            <person name="Ogas R."/>
            <person name="Tomko P."/>
            <person name="Gavelis G."/>
            <person name="Widhalm J.R."/>
            <person name="Wisecaver J.H."/>
        </authorList>
    </citation>
    <scope>NUCLEOTIDE SEQUENCE</scope>
    <source>
        <strain evidence="2">ECLA1</strain>
    </source>
</reference>